<evidence type="ECO:0000313" key="9">
    <source>
        <dbReference type="EMBL" id="CCC94789.1"/>
    </source>
</evidence>
<feature type="compositionally biased region" description="Basic and acidic residues" evidence="7">
    <location>
        <begin position="106"/>
        <end position="129"/>
    </location>
</feature>
<accession>G0UZH0</accession>
<dbReference type="GO" id="GO:0005524">
    <property type="term" value="F:ATP binding"/>
    <property type="evidence" value="ECO:0007669"/>
    <property type="project" value="UniProtKB-UniRule"/>
</dbReference>
<dbReference type="VEuPathDB" id="TriTrypDB:TcIL3000.11.1730"/>
<dbReference type="InterPro" id="IPR017441">
    <property type="entry name" value="Protein_kinase_ATP_BS"/>
</dbReference>
<dbReference type="PANTHER" id="PTHR11584:SF369">
    <property type="entry name" value="MITOGEN-ACTIVATED PROTEIN KINASE KINASE KINASE 19-RELATED"/>
    <property type="match status" value="1"/>
</dbReference>
<feature type="domain" description="Protein kinase" evidence="8">
    <location>
        <begin position="218"/>
        <end position="470"/>
    </location>
</feature>
<evidence type="ECO:0000256" key="5">
    <source>
        <dbReference type="ARBA" id="ARBA00022840"/>
    </source>
</evidence>
<keyword evidence="3 6" id="KW-0547">Nucleotide-binding</keyword>
<dbReference type="Pfam" id="PF00069">
    <property type="entry name" value="Pkinase"/>
    <property type="match status" value="1"/>
</dbReference>
<evidence type="ECO:0000256" key="4">
    <source>
        <dbReference type="ARBA" id="ARBA00022777"/>
    </source>
</evidence>
<keyword evidence="1" id="KW-0723">Serine/threonine-protein kinase</keyword>
<dbReference type="PROSITE" id="PS00107">
    <property type="entry name" value="PROTEIN_KINASE_ATP"/>
    <property type="match status" value="1"/>
</dbReference>
<protein>
    <recommendedName>
        <fullName evidence="8">Protein kinase domain-containing protein</fullName>
    </recommendedName>
</protein>
<feature type="region of interest" description="Disordered" evidence="7">
    <location>
        <begin position="1"/>
        <end position="47"/>
    </location>
</feature>
<feature type="binding site" evidence="6">
    <location>
        <position position="246"/>
    </location>
    <ligand>
        <name>ATP</name>
        <dbReference type="ChEBI" id="CHEBI:30616"/>
    </ligand>
</feature>
<reference evidence="9" key="1">
    <citation type="journal article" date="2012" name="Proc. Natl. Acad. Sci. U.S.A.">
        <title>Antigenic diversity is generated by distinct evolutionary mechanisms in African trypanosome species.</title>
        <authorList>
            <person name="Jackson A.P."/>
            <person name="Berry A."/>
            <person name="Aslett M."/>
            <person name="Allison H.C."/>
            <person name="Burton P."/>
            <person name="Vavrova-Anderson J."/>
            <person name="Brown R."/>
            <person name="Browne H."/>
            <person name="Corton N."/>
            <person name="Hauser H."/>
            <person name="Gamble J."/>
            <person name="Gilderthorp R."/>
            <person name="Marcello L."/>
            <person name="McQuillan J."/>
            <person name="Otto T.D."/>
            <person name="Quail M.A."/>
            <person name="Sanders M.J."/>
            <person name="van Tonder A."/>
            <person name="Ginger M.L."/>
            <person name="Field M.C."/>
            <person name="Barry J.D."/>
            <person name="Hertz-Fowler C."/>
            <person name="Berriman M."/>
        </authorList>
    </citation>
    <scope>NUCLEOTIDE SEQUENCE</scope>
    <source>
        <strain evidence="9">IL3000</strain>
    </source>
</reference>
<dbReference type="InterPro" id="IPR000719">
    <property type="entry name" value="Prot_kinase_dom"/>
</dbReference>
<feature type="compositionally biased region" description="Gly residues" evidence="7">
    <location>
        <begin position="541"/>
        <end position="554"/>
    </location>
</feature>
<evidence type="ECO:0000256" key="7">
    <source>
        <dbReference type="SAM" id="MobiDB-lite"/>
    </source>
</evidence>
<dbReference type="PROSITE" id="PS50011">
    <property type="entry name" value="PROTEIN_KINASE_DOM"/>
    <property type="match status" value="1"/>
</dbReference>
<proteinExistence type="predicted"/>
<keyword evidence="4" id="KW-0418">Kinase</keyword>
<dbReference type="CDD" id="cd06606">
    <property type="entry name" value="STKc_MAPKKK"/>
    <property type="match status" value="1"/>
</dbReference>
<dbReference type="SUPFAM" id="SSF56112">
    <property type="entry name" value="Protein kinase-like (PK-like)"/>
    <property type="match status" value="1"/>
</dbReference>
<keyword evidence="2" id="KW-0808">Transferase</keyword>
<feature type="region of interest" description="Disordered" evidence="7">
    <location>
        <begin position="497"/>
        <end position="638"/>
    </location>
</feature>
<sequence>MSSDADPHWGGHWGTAFGVTCHDPNDGSSQRRQPPPTQEKHENKMARTTLEGFLLNMALPESTQFSSTSHLPTSDPSGQQILELADRSLSSASLGSSVVNLPRQKQGSERDVSRRQSGSQRRDLSEAVEGRGRYDDILAEATGRQVSGRLLESEPALPCVLESGSRGSGEADEGKVELSSTLGISTEPTSTSQRNSSNLPVDPTHGEAAEVKPRQYKFKIIKRLGAGGFGTVYQAMLSNGQLVAVKVMQMTSKPKAIDREVHVLSSLPPNPHCVRYLGSTRSRNHYYIIMEYISGGSIKFIRKSTGRFEEAAMQRCVKMVLEGLKHMHQHNIVHRDIKGDNVLLDEKGCAKIVDFGSCKVMNHVNSTLGGVGTPLWMAPEVCRGEPASVKSDVWGVGCLCLEMTKDSGVPWDFDDCSNSHAILYSIAGAKKPPSIPSHLSPLAQDFIASALKIHPEERPTVATLLEHPFFSQGYSDEESTEGNFIISREESIDLFNDVSTNYHTPPGIVPDGDRKACRRGLQPATATQNARPSGGELKSAIGGGEGDCQRGSGGLNSRNPILSSLSPDTSINQNIIGRSKKSTGKSDAHTRKGEDKELQSLQPHPNVVTSSTQNPVTPGPARMNNVQKTTKLRRSSEVLTDSLSTMTPRGTVGMSQCDIGLLTPLDDATVRRKKDGKIAKVGSERALSATRPSKEGTMRSSNNFSWWRSKQGSDSSKTVIKWLIK</sequence>
<evidence type="ECO:0000256" key="3">
    <source>
        <dbReference type="ARBA" id="ARBA00022741"/>
    </source>
</evidence>
<feature type="compositionally biased region" description="Polar residues" evidence="7">
    <location>
        <begin position="555"/>
        <end position="576"/>
    </location>
</feature>
<keyword evidence="5 6" id="KW-0067">ATP-binding</keyword>
<dbReference type="SMART" id="SM00220">
    <property type="entry name" value="S_TKc"/>
    <property type="match status" value="1"/>
</dbReference>
<feature type="region of interest" description="Disordered" evidence="7">
    <location>
        <begin position="93"/>
        <end position="129"/>
    </location>
</feature>
<feature type="region of interest" description="Disordered" evidence="7">
    <location>
        <begin position="160"/>
        <end position="207"/>
    </location>
</feature>
<dbReference type="PROSITE" id="PS00108">
    <property type="entry name" value="PROTEIN_KINASE_ST"/>
    <property type="match status" value="1"/>
</dbReference>
<organism evidence="9">
    <name type="scientific">Trypanosoma congolense (strain IL3000)</name>
    <dbReference type="NCBI Taxonomy" id="1068625"/>
    <lineage>
        <taxon>Eukaryota</taxon>
        <taxon>Discoba</taxon>
        <taxon>Euglenozoa</taxon>
        <taxon>Kinetoplastea</taxon>
        <taxon>Metakinetoplastina</taxon>
        <taxon>Trypanosomatida</taxon>
        <taxon>Trypanosomatidae</taxon>
        <taxon>Trypanosoma</taxon>
        <taxon>Nannomonas</taxon>
    </lineage>
</organism>
<name>G0UZH0_TRYCI</name>
<feature type="compositionally biased region" description="Basic and acidic residues" evidence="7">
    <location>
        <begin position="584"/>
        <end position="598"/>
    </location>
</feature>
<feature type="compositionally biased region" description="Polar residues" evidence="7">
    <location>
        <begin position="178"/>
        <end position="199"/>
    </location>
</feature>
<dbReference type="GO" id="GO:0004674">
    <property type="term" value="F:protein serine/threonine kinase activity"/>
    <property type="evidence" value="ECO:0007669"/>
    <property type="project" value="UniProtKB-KW"/>
</dbReference>
<dbReference type="InterPro" id="IPR008271">
    <property type="entry name" value="Ser/Thr_kinase_AS"/>
</dbReference>
<evidence type="ECO:0000256" key="6">
    <source>
        <dbReference type="PROSITE-ProRule" id="PRU10141"/>
    </source>
</evidence>
<evidence type="ECO:0000256" key="2">
    <source>
        <dbReference type="ARBA" id="ARBA00022679"/>
    </source>
</evidence>
<dbReference type="EMBL" id="HE575324">
    <property type="protein sequence ID" value="CCC94789.1"/>
    <property type="molecule type" value="Genomic_DNA"/>
</dbReference>
<dbReference type="InterPro" id="IPR011009">
    <property type="entry name" value="Kinase-like_dom_sf"/>
</dbReference>
<evidence type="ECO:0000256" key="1">
    <source>
        <dbReference type="ARBA" id="ARBA00022527"/>
    </source>
</evidence>
<gene>
    <name evidence="9" type="ORF">TCIL3000_11_1730</name>
</gene>
<dbReference type="Gene3D" id="1.10.510.10">
    <property type="entry name" value="Transferase(Phosphotransferase) domain 1"/>
    <property type="match status" value="1"/>
</dbReference>
<evidence type="ECO:0000259" key="8">
    <source>
        <dbReference type="PROSITE" id="PS50011"/>
    </source>
</evidence>
<dbReference type="AlphaFoldDB" id="G0UZH0"/>
<dbReference type="PANTHER" id="PTHR11584">
    <property type="entry name" value="SERINE/THREONINE PROTEIN KINASE"/>
    <property type="match status" value="1"/>
</dbReference>
<feature type="compositionally biased region" description="Polar residues" evidence="7">
    <location>
        <begin position="599"/>
        <end position="616"/>
    </location>
</feature>